<comment type="caution">
    <text evidence="1">The sequence shown here is derived from an EMBL/GenBank/DDBJ whole genome shotgun (WGS) entry which is preliminary data.</text>
</comment>
<evidence type="ECO:0000313" key="1">
    <source>
        <dbReference type="EMBL" id="RKG51711.1"/>
    </source>
</evidence>
<evidence type="ECO:0000313" key="3">
    <source>
        <dbReference type="EMBL" id="RLL42546.1"/>
    </source>
</evidence>
<name>A0A3A8GD64_9GAMM</name>
<reference evidence="4 5" key="1">
    <citation type="submission" date="2018-09" db="EMBL/GenBank/DDBJ databases">
        <title>The draft genome of Acinetobacter sp. strains.</title>
        <authorList>
            <person name="Qin J."/>
            <person name="Feng Y."/>
            <person name="Zong Z."/>
        </authorList>
    </citation>
    <scope>NUCLEOTIDE SEQUENCE [LARGE SCALE GENOMIC DNA]</scope>
    <source>
        <strain evidence="3 5">WCHAc060001</strain>
        <strain evidence="2 4">WCHAc060003</strain>
    </source>
</reference>
<accession>A0A3A8GD64</accession>
<evidence type="ECO:0000313" key="6">
    <source>
        <dbReference type="Proteomes" id="UP000281084"/>
    </source>
</evidence>
<evidence type="ECO:0000313" key="2">
    <source>
        <dbReference type="EMBL" id="RLL35371.1"/>
    </source>
</evidence>
<gene>
    <name evidence="1" type="ORF">D7V64_11005</name>
    <name evidence="3" type="ORF">D9K79_11765</name>
    <name evidence="2" type="ORF">D9K80_08690</name>
</gene>
<accession>A0A498D452</accession>
<reference evidence="1 6" key="2">
    <citation type="submission" date="2018-09" db="EMBL/GenBank/DDBJ databases">
        <title>The draft genome of Acinetobacter spp. strains.</title>
        <authorList>
            <person name="Qin J."/>
            <person name="Feng Y."/>
            <person name="Zong Z."/>
        </authorList>
    </citation>
    <scope>NUCLEOTIDE SEQUENCE [LARGE SCALE GENOMIC DNA]</scope>
    <source>
        <strain evidence="1 6">WCHAc060002</strain>
    </source>
</reference>
<evidence type="ECO:0000313" key="5">
    <source>
        <dbReference type="Proteomes" id="UP000273105"/>
    </source>
</evidence>
<dbReference type="Proteomes" id="UP000281084">
    <property type="component" value="Unassembled WGS sequence"/>
</dbReference>
<organism evidence="1 6">
    <name type="scientific">Acinetobacter cumulans</name>
    <dbReference type="NCBI Taxonomy" id="2136182"/>
    <lineage>
        <taxon>Bacteria</taxon>
        <taxon>Pseudomonadati</taxon>
        <taxon>Pseudomonadota</taxon>
        <taxon>Gammaproteobacteria</taxon>
        <taxon>Moraxellales</taxon>
        <taxon>Moraxellaceae</taxon>
        <taxon>Acinetobacter</taxon>
    </lineage>
</organism>
<dbReference type="EMBL" id="RCHE01000028">
    <property type="protein sequence ID" value="RLL42546.1"/>
    <property type="molecule type" value="Genomic_DNA"/>
</dbReference>
<dbReference type="Proteomes" id="UP000267166">
    <property type="component" value="Unassembled WGS sequence"/>
</dbReference>
<dbReference type="EMBL" id="RCHD01000017">
    <property type="protein sequence ID" value="RLL35371.1"/>
    <property type="molecule type" value="Genomic_DNA"/>
</dbReference>
<evidence type="ECO:0000313" key="4">
    <source>
        <dbReference type="Proteomes" id="UP000267166"/>
    </source>
</evidence>
<dbReference type="Proteomes" id="UP000273105">
    <property type="component" value="Unassembled WGS sequence"/>
</dbReference>
<dbReference type="EMBL" id="RAXZ01000014">
    <property type="protein sequence ID" value="RKG51711.1"/>
    <property type="molecule type" value="Genomic_DNA"/>
</dbReference>
<sequence>MRLFSQLESVKIYRIRKYNLKHGMFEKQDARTRHKTINNKIIMKTEETTAQKSPGSARAFFYLFGANCLQK</sequence>
<keyword evidence="5" id="KW-1185">Reference proteome</keyword>
<proteinExistence type="predicted"/>
<protein>
    <submittedName>
        <fullName evidence="1">Uncharacterized protein</fullName>
    </submittedName>
</protein>
<dbReference type="AlphaFoldDB" id="A0A3A8GD64"/>